<organism evidence="1">
    <name type="scientific">Culex pipiens</name>
    <name type="common">House mosquito</name>
    <dbReference type="NCBI Taxonomy" id="7175"/>
    <lineage>
        <taxon>Eukaryota</taxon>
        <taxon>Metazoa</taxon>
        <taxon>Ecdysozoa</taxon>
        <taxon>Arthropoda</taxon>
        <taxon>Hexapoda</taxon>
        <taxon>Insecta</taxon>
        <taxon>Pterygota</taxon>
        <taxon>Neoptera</taxon>
        <taxon>Endopterygota</taxon>
        <taxon>Diptera</taxon>
        <taxon>Nematocera</taxon>
        <taxon>Culicoidea</taxon>
        <taxon>Culicidae</taxon>
        <taxon>Culicinae</taxon>
        <taxon>Culicini</taxon>
        <taxon>Culex</taxon>
        <taxon>Culex</taxon>
    </lineage>
</organism>
<sequence>MVVVVKVGRTAELVLNAHRRSQRRRRSVAIAKIGQTAAIVRCGRTAGTSGAGAGIIWCVTFVRNWFERDRTDHLLALAQYSTAGLNLGRFVVSGQRSRHRRRRRSIVPVHRGREAAGSDLGARSRSRRYLTAVLAVVLLEDLADVLKVCLPDAALGGGARRRRRLMMMITGAIL</sequence>
<name>A0A8D8DME7_CULPI</name>
<dbReference type="AlphaFoldDB" id="A0A8D8DME7"/>
<reference evidence="1" key="1">
    <citation type="submission" date="2021-05" db="EMBL/GenBank/DDBJ databases">
        <authorList>
            <person name="Alioto T."/>
            <person name="Alioto T."/>
            <person name="Gomez Garrido J."/>
        </authorList>
    </citation>
    <scope>NUCLEOTIDE SEQUENCE</scope>
</reference>
<evidence type="ECO:0000313" key="1">
    <source>
        <dbReference type="EMBL" id="CAG6515469.1"/>
    </source>
</evidence>
<proteinExistence type="predicted"/>
<accession>A0A8D8DME7</accession>
<protein>
    <submittedName>
        <fullName evidence="1">(northern house mosquito) hypothetical protein</fullName>
    </submittedName>
</protein>
<dbReference type="EMBL" id="HBUE01277247">
    <property type="protein sequence ID" value="CAG6566968.1"/>
    <property type="molecule type" value="Transcribed_RNA"/>
</dbReference>
<dbReference type="EMBL" id="HBUE01171797">
    <property type="protein sequence ID" value="CAG6515469.1"/>
    <property type="molecule type" value="Transcribed_RNA"/>
</dbReference>